<dbReference type="PROSITE" id="PS50977">
    <property type="entry name" value="HTH_TETR_2"/>
    <property type="match status" value="1"/>
</dbReference>
<dbReference type="GO" id="GO:0003700">
    <property type="term" value="F:DNA-binding transcription factor activity"/>
    <property type="evidence" value="ECO:0007669"/>
    <property type="project" value="TreeGrafter"/>
</dbReference>
<dbReference type="KEGG" id="azz:DEW08_05390"/>
<dbReference type="AlphaFoldDB" id="A0A2S2CMG5"/>
<dbReference type="SUPFAM" id="SSF46689">
    <property type="entry name" value="Homeodomain-like"/>
    <property type="match status" value="1"/>
</dbReference>
<organism evidence="4 5">
    <name type="scientific">Azospirillum thermophilum</name>
    <dbReference type="NCBI Taxonomy" id="2202148"/>
    <lineage>
        <taxon>Bacteria</taxon>
        <taxon>Pseudomonadati</taxon>
        <taxon>Pseudomonadota</taxon>
        <taxon>Alphaproteobacteria</taxon>
        <taxon>Rhodospirillales</taxon>
        <taxon>Azospirillaceae</taxon>
        <taxon>Azospirillum</taxon>
    </lineage>
</organism>
<feature type="domain" description="HTH tetR-type" evidence="3">
    <location>
        <begin position="19"/>
        <end position="79"/>
    </location>
</feature>
<dbReference type="Pfam" id="PF14246">
    <property type="entry name" value="TetR_C_7"/>
    <property type="match status" value="1"/>
</dbReference>
<dbReference type="GO" id="GO:0000976">
    <property type="term" value="F:transcription cis-regulatory region binding"/>
    <property type="evidence" value="ECO:0007669"/>
    <property type="project" value="TreeGrafter"/>
</dbReference>
<protein>
    <recommendedName>
        <fullName evidence="3">HTH tetR-type domain-containing protein</fullName>
    </recommendedName>
</protein>
<dbReference type="PANTHER" id="PTHR30055:SF223">
    <property type="entry name" value="HTH-TYPE TRANSCRIPTIONAL REGULATOR UIDR"/>
    <property type="match status" value="1"/>
</dbReference>
<dbReference type="InterPro" id="IPR001647">
    <property type="entry name" value="HTH_TetR"/>
</dbReference>
<dbReference type="SUPFAM" id="SSF48498">
    <property type="entry name" value="Tetracyclin repressor-like, C-terminal domain"/>
    <property type="match status" value="1"/>
</dbReference>
<dbReference type="Pfam" id="PF00440">
    <property type="entry name" value="TetR_N"/>
    <property type="match status" value="1"/>
</dbReference>
<dbReference type="Proteomes" id="UP000245629">
    <property type="component" value="Chromosome 1"/>
</dbReference>
<gene>
    <name evidence="4" type="ORF">DEW08_05390</name>
</gene>
<feature type="DNA-binding region" description="H-T-H motif" evidence="2">
    <location>
        <begin position="42"/>
        <end position="61"/>
    </location>
</feature>
<dbReference type="PRINTS" id="PR00455">
    <property type="entry name" value="HTHTETR"/>
</dbReference>
<dbReference type="RefSeq" id="WP_109325087.1">
    <property type="nucleotide sequence ID" value="NZ_CP029352.1"/>
</dbReference>
<dbReference type="InterPro" id="IPR039536">
    <property type="entry name" value="TetR_C_Proteobacteria"/>
</dbReference>
<keyword evidence="1 2" id="KW-0238">DNA-binding</keyword>
<keyword evidence="5" id="KW-1185">Reference proteome</keyword>
<sequence length="213" mass="23128">MTSILPKRSPGRPPAVELESRNDHLLEAATAEFLEQGYGGASMARIARRAQASTKTIYARFAGKGDLLVAVVQRLVAASAAALEQSVADLDADPEEVLTAFALHAARHWVAPAEVGLYRLVVGESPRFPELVAIYRDGIGPYVALLEGYLEAQRRRGRLAVDDVALAARQFSRLTQSEVRERSLLGEALGEEALARIIRSGVRLFLHGCRGSR</sequence>
<dbReference type="PANTHER" id="PTHR30055">
    <property type="entry name" value="HTH-TYPE TRANSCRIPTIONAL REGULATOR RUTR"/>
    <property type="match status" value="1"/>
</dbReference>
<dbReference type="OrthoDB" id="9816431at2"/>
<dbReference type="InterPro" id="IPR009057">
    <property type="entry name" value="Homeodomain-like_sf"/>
</dbReference>
<evidence type="ECO:0000256" key="2">
    <source>
        <dbReference type="PROSITE-ProRule" id="PRU00335"/>
    </source>
</evidence>
<evidence type="ECO:0000313" key="5">
    <source>
        <dbReference type="Proteomes" id="UP000245629"/>
    </source>
</evidence>
<dbReference type="EMBL" id="CP029352">
    <property type="protein sequence ID" value="AWK85671.1"/>
    <property type="molecule type" value="Genomic_DNA"/>
</dbReference>
<dbReference type="InterPro" id="IPR036271">
    <property type="entry name" value="Tet_transcr_reg_TetR-rel_C_sf"/>
</dbReference>
<name>A0A2S2CMG5_9PROT</name>
<proteinExistence type="predicted"/>
<reference evidence="5" key="1">
    <citation type="submission" date="2018-05" db="EMBL/GenBank/DDBJ databases">
        <title>Azospirillum thermophila sp. nov., a novel isolated from hot spring.</title>
        <authorList>
            <person name="Zhao Z."/>
        </authorList>
    </citation>
    <scope>NUCLEOTIDE SEQUENCE [LARGE SCALE GENOMIC DNA]</scope>
    <source>
        <strain evidence="5">CFH 70021</strain>
    </source>
</reference>
<dbReference type="InterPro" id="IPR050109">
    <property type="entry name" value="HTH-type_TetR-like_transc_reg"/>
</dbReference>
<dbReference type="Gene3D" id="1.10.357.10">
    <property type="entry name" value="Tetracycline Repressor, domain 2"/>
    <property type="match status" value="1"/>
</dbReference>
<accession>A0A2S2CMG5</accession>
<evidence type="ECO:0000313" key="4">
    <source>
        <dbReference type="EMBL" id="AWK85671.1"/>
    </source>
</evidence>
<evidence type="ECO:0000259" key="3">
    <source>
        <dbReference type="PROSITE" id="PS50977"/>
    </source>
</evidence>
<evidence type="ECO:0000256" key="1">
    <source>
        <dbReference type="ARBA" id="ARBA00023125"/>
    </source>
</evidence>
<dbReference type="Gene3D" id="1.10.10.60">
    <property type="entry name" value="Homeodomain-like"/>
    <property type="match status" value="1"/>
</dbReference>